<reference evidence="2" key="1">
    <citation type="submission" date="2016-07" db="EMBL/GenBank/DDBJ databases">
        <authorList>
            <person name="Florea S."/>
            <person name="Webb J.S."/>
            <person name="Jaromczyk J."/>
            <person name="Schardl C.L."/>
        </authorList>
    </citation>
    <scope>NUCLEOTIDE SEQUENCE [LARGE SCALE GENOMIC DNA]</scope>
</reference>
<proteinExistence type="predicted"/>
<protein>
    <submittedName>
        <fullName evidence="1">Uncharacterized protein</fullName>
    </submittedName>
</protein>
<dbReference type="RefSeq" id="WP_009597224.1">
    <property type="nucleotide sequence ID" value="NZ_CP076252.1"/>
</dbReference>
<dbReference type="AlphaFoldDB" id="A0A1M4IKH8"/>
<dbReference type="Proteomes" id="UP000184997">
    <property type="component" value="Unassembled WGS sequence"/>
</dbReference>
<organism evidence="1 2">
    <name type="scientific">Xanthomonas graminis pv. graminis</name>
    <dbReference type="NCBI Taxonomy" id="134874"/>
    <lineage>
        <taxon>Bacteria</taxon>
        <taxon>Pseudomonadati</taxon>
        <taxon>Pseudomonadota</taxon>
        <taxon>Gammaproteobacteria</taxon>
        <taxon>Lysobacterales</taxon>
        <taxon>Lysobacteraceae</taxon>
        <taxon>Xanthomonas</taxon>
        <taxon>Xanthomonas translucens group</taxon>
        <taxon>Xanthomonas graminis</taxon>
    </lineage>
</organism>
<gene>
    <name evidence="1" type="ORF">XTGNCPPB3709_2034</name>
</gene>
<accession>A0A1M4IKH8</accession>
<name>A0A1M4IKH8_9XANT</name>
<evidence type="ECO:0000313" key="1">
    <source>
        <dbReference type="EMBL" id="SBV88099.1"/>
    </source>
</evidence>
<dbReference type="EMBL" id="FLUK01000158">
    <property type="protein sequence ID" value="SBV88099.1"/>
    <property type="molecule type" value="Genomic_DNA"/>
</dbReference>
<sequence length="121" mass="12786">MVRACGLGLLLLICLAACSWYRIEPPRTASGQVCAAQCNTVRGQCTSEAESIAKAGAGSCSDQQNRIDDHCNNYTSARDRDHCQAVNQASHGCSAPSANTGSCQSDWEQCVLGCGGRMISR</sequence>
<evidence type="ECO:0000313" key="2">
    <source>
        <dbReference type="Proteomes" id="UP000184997"/>
    </source>
</evidence>